<protein>
    <submittedName>
        <fullName evidence="9">E4 ORF D fiber protein</fullName>
    </submittedName>
</protein>
<dbReference type="GO" id="GO:0042025">
    <property type="term" value="C:host cell nucleus"/>
    <property type="evidence" value="ECO:0007669"/>
    <property type="project" value="UniProtKB-SubCell"/>
</dbReference>
<evidence type="ECO:0000256" key="1">
    <source>
        <dbReference type="ARBA" id="ARBA00004147"/>
    </source>
</evidence>
<reference evidence="9" key="1">
    <citation type="submission" date="2021-03" db="EMBL/GenBank/DDBJ databases">
        <title>First isolation, molecular characterization, and serological survey of bovine adenovirus type 2 in Japan.</title>
        <authorList>
            <person name="Kumagai A."/>
            <person name="Hatama S."/>
        </authorList>
    </citation>
    <scope>NUCLEOTIDE SEQUENCE</scope>
    <source>
        <strain evidence="9">KY19-1</strain>
    </source>
</reference>
<evidence type="ECO:0000256" key="4">
    <source>
        <dbReference type="ARBA" id="ARBA00022518"/>
    </source>
</evidence>
<dbReference type="EMBL" id="LC621239">
    <property type="protein sequence ID" value="BCT90790.1"/>
    <property type="molecule type" value="Genomic_DNA"/>
</dbReference>
<accession>A0A9W4BUB8</accession>
<evidence type="ECO:0000256" key="7">
    <source>
        <dbReference type="ARBA" id="ARBA00044723"/>
    </source>
</evidence>
<proteinExistence type="inferred from homology"/>
<evidence type="ECO:0000256" key="2">
    <source>
        <dbReference type="ARBA" id="ARBA00004192"/>
    </source>
</evidence>
<comment type="similarity">
    <text evidence="3">Belongs to the adenoviridae E4 30 to 34 kDa protein family.</text>
</comment>
<dbReference type="Pfam" id="PF04528">
    <property type="entry name" value="Adeno_E4_34"/>
    <property type="match status" value="1"/>
</dbReference>
<keyword evidence="6" id="KW-1035">Host cytoplasm</keyword>
<dbReference type="InterPro" id="IPR007615">
    <property type="entry name" value="Adenovirus_E4_30/34"/>
</dbReference>
<dbReference type="Proteomes" id="UP000664909">
    <property type="component" value="Segment"/>
</dbReference>
<organismHost>
    <name type="scientific">Bos taurus</name>
    <name type="common">Bovine</name>
    <dbReference type="NCBI Taxonomy" id="9913"/>
</organismHost>
<name>A0A9W4BUB8_ADEB2</name>
<evidence type="ECO:0000256" key="6">
    <source>
        <dbReference type="ARBA" id="ARBA00023200"/>
    </source>
</evidence>
<dbReference type="GO" id="GO:0030430">
    <property type="term" value="C:host cell cytoplasm"/>
    <property type="evidence" value="ECO:0007669"/>
    <property type="project" value="UniProtKB-SubCell"/>
</dbReference>
<evidence type="ECO:0000313" key="9">
    <source>
        <dbReference type="EMBL" id="BCT90790.1"/>
    </source>
</evidence>
<comment type="function">
    <text evidence="7">Plays a major role to prevent cellular inhibition of viral genome replication by nuclear bodies. Assembles an SCF-like E3 ubiquitin ligase complex based on the cellular proteins ELOB, ELOC, CUL5 and RBX1, in cooperation with viral E1B-55K. This viral RING-type ligase ubiquitinates cellular substrates prior to proteasomal degradation: p53/TP53, LIG4, MRE11-RAD50-NBS1 (MRN) complex, ITGA3, DAXX and BLM.</text>
</comment>
<organism evidence="9">
    <name type="scientific">Bovine adenovirus 2</name>
    <name type="common">BAdV-2</name>
    <name type="synonym">Mastadenovirus bos2</name>
    <dbReference type="NCBI Taxonomy" id="114429"/>
    <lineage>
        <taxon>Viruses</taxon>
        <taxon>Varidnaviria</taxon>
        <taxon>Bamfordvirae</taxon>
        <taxon>Preplasmiviricota</taxon>
        <taxon>Polisuviricotina</taxon>
        <taxon>Pharingeaviricetes</taxon>
        <taxon>Rowavirales</taxon>
        <taxon>Adenoviridae</taxon>
        <taxon>Mastadenovirus</taxon>
        <taxon>Mastadenovirus bovidae</taxon>
        <taxon>Ovine mastadenovirus A</taxon>
    </lineage>
</organism>
<evidence type="ECO:0000256" key="3">
    <source>
        <dbReference type="ARBA" id="ARBA00006872"/>
    </source>
</evidence>
<evidence type="ECO:0000256" key="8">
    <source>
        <dbReference type="ARBA" id="ARBA00044760"/>
    </source>
</evidence>
<keyword evidence="4" id="KW-0244">Early protein</keyword>
<evidence type="ECO:0000256" key="5">
    <source>
        <dbReference type="ARBA" id="ARBA00022562"/>
    </source>
</evidence>
<comment type="subcellular location">
    <subcellularLocation>
        <location evidence="2">Host cytoplasm</location>
    </subcellularLocation>
    <subcellularLocation>
        <location evidence="1">Host nucleus</location>
    </subcellularLocation>
</comment>
<comment type="subunit">
    <text evidence="8">Interacts with E1B-55k.</text>
</comment>
<sequence>MDNLNIKSSDYNCRSSLSNHCIGYVKSPKSATCFAMCLELPILWEFILCHHETIFLKNYLCNCVEIEMCSVYDKFLLPDYSSLAARWGLHCHCTDRQTLQCFAARRVIEALVKEVLKGTMYNQMFWDYRQFVNRGLPDTLLFVGSYYVRRVHFIVIKVILDKDVEKIRKLQFGEAAYINGLYSNFIVLICRSCNLTEIQAKICARRTRKFLLKALKCCSGPKVASKKEAQRQKDLIRLFKFGSALTQKYIKYL</sequence>
<keyword evidence="5" id="KW-1048">Host nucleus</keyword>